<accession>A0A4Z2HB58</accession>
<evidence type="ECO:0000313" key="2">
    <source>
        <dbReference type="Proteomes" id="UP000314294"/>
    </source>
</evidence>
<keyword evidence="2" id="KW-1185">Reference proteome</keyword>
<comment type="caution">
    <text evidence="1">The sequence shown here is derived from an EMBL/GenBank/DDBJ whole genome shotgun (WGS) entry which is preliminary data.</text>
</comment>
<gene>
    <name evidence="1" type="ORF">EYF80_027750</name>
</gene>
<proteinExistence type="predicted"/>
<protein>
    <submittedName>
        <fullName evidence="1">Uncharacterized protein</fullName>
    </submittedName>
</protein>
<dbReference type="AlphaFoldDB" id="A0A4Z2HB58"/>
<dbReference type="Proteomes" id="UP000314294">
    <property type="component" value="Unassembled WGS sequence"/>
</dbReference>
<sequence>MTSTTSPLCSSTYCSVLGGNISRPLALRMDMSLLETWFPGQGLLVMPGLSGGLASQVSLGATTSSREGPVSLKL</sequence>
<organism evidence="1 2">
    <name type="scientific">Liparis tanakae</name>
    <name type="common">Tanaka's snailfish</name>
    <dbReference type="NCBI Taxonomy" id="230148"/>
    <lineage>
        <taxon>Eukaryota</taxon>
        <taxon>Metazoa</taxon>
        <taxon>Chordata</taxon>
        <taxon>Craniata</taxon>
        <taxon>Vertebrata</taxon>
        <taxon>Euteleostomi</taxon>
        <taxon>Actinopterygii</taxon>
        <taxon>Neopterygii</taxon>
        <taxon>Teleostei</taxon>
        <taxon>Neoteleostei</taxon>
        <taxon>Acanthomorphata</taxon>
        <taxon>Eupercaria</taxon>
        <taxon>Perciformes</taxon>
        <taxon>Cottioidei</taxon>
        <taxon>Cottales</taxon>
        <taxon>Liparidae</taxon>
        <taxon>Liparis</taxon>
    </lineage>
</organism>
<evidence type="ECO:0000313" key="1">
    <source>
        <dbReference type="EMBL" id="TNN62012.1"/>
    </source>
</evidence>
<name>A0A4Z2HB58_9TELE</name>
<dbReference type="EMBL" id="SRLO01000303">
    <property type="protein sequence ID" value="TNN62012.1"/>
    <property type="molecule type" value="Genomic_DNA"/>
</dbReference>
<reference evidence="1 2" key="1">
    <citation type="submission" date="2019-03" db="EMBL/GenBank/DDBJ databases">
        <title>First draft genome of Liparis tanakae, snailfish: a comprehensive survey of snailfish specific genes.</title>
        <authorList>
            <person name="Kim W."/>
            <person name="Song I."/>
            <person name="Jeong J.-H."/>
            <person name="Kim D."/>
            <person name="Kim S."/>
            <person name="Ryu S."/>
            <person name="Song J.Y."/>
            <person name="Lee S.K."/>
        </authorList>
    </citation>
    <scope>NUCLEOTIDE SEQUENCE [LARGE SCALE GENOMIC DNA]</scope>
    <source>
        <tissue evidence="1">Muscle</tissue>
    </source>
</reference>